<dbReference type="AlphaFoldDB" id="A0A1W1ZHS4"/>
<proteinExistence type="predicted"/>
<dbReference type="OrthoDB" id="9917565at2"/>
<dbReference type="EMBL" id="FWXI01000003">
    <property type="protein sequence ID" value="SMC47914.1"/>
    <property type="molecule type" value="Genomic_DNA"/>
</dbReference>
<keyword evidence="3" id="KW-1185">Reference proteome</keyword>
<organism evidence="2 3">
    <name type="scientific">Sporomusa malonica</name>
    <dbReference type="NCBI Taxonomy" id="112901"/>
    <lineage>
        <taxon>Bacteria</taxon>
        <taxon>Bacillati</taxon>
        <taxon>Bacillota</taxon>
        <taxon>Negativicutes</taxon>
        <taxon>Selenomonadales</taxon>
        <taxon>Sporomusaceae</taxon>
        <taxon>Sporomusa</taxon>
    </lineage>
</organism>
<keyword evidence="1" id="KW-0812">Transmembrane</keyword>
<dbReference type="STRING" id="112901.SAMN04488500_103324"/>
<dbReference type="Proteomes" id="UP000192738">
    <property type="component" value="Unassembled WGS sequence"/>
</dbReference>
<evidence type="ECO:0000313" key="3">
    <source>
        <dbReference type="Proteomes" id="UP000192738"/>
    </source>
</evidence>
<evidence type="ECO:0000256" key="1">
    <source>
        <dbReference type="SAM" id="Phobius"/>
    </source>
</evidence>
<name>A0A1W1ZHS4_9FIRM</name>
<keyword evidence="1" id="KW-0472">Membrane</keyword>
<evidence type="ECO:0000313" key="2">
    <source>
        <dbReference type="EMBL" id="SMC47914.1"/>
    </source>
</evidence>
<reference evidence="2 3" key="1">
    <citation type="submission" date="2017-04" db="EMBL/GenBank/DDBJ databases">
        <authorList>
            <person name="Afonso C.L."/>
            <person name="Miller P.J."/>
            <person name="Scott M.A."/>
            <person name="Spackman E."/>
            <person name="Goraichik I."/>
            <person name="Dimitrov K.M."/>
            <person name="Suarez D.L."/>
            <person name="Swayne D.E."/>
        </authorList>
    </citation>
    <scope>NUCLEOTIDE SEQUENCE [LARGE SCALE GENOMIC DNA]</scope>
    <source>
        <strain evidence="2 3">DSM 5090</strain>
    </source>
</reference>
<gene>
    <name evidence="2" type="ORF">SAMN04488500_103324</name>
</gene>
<dbReference type="RefSeq" id="WP_084574644.1">
    <property type="nucleotide sequence ID" value="NZ_CP155572.1"/>
</dbReference>
<keyword evidence="1" id="KW-1133">Transmembrane helix</keyword>
<protein>
    <submittedName>
        <fullName evidence="2">Uncharacterized protein</fullName>
    </submittedName>
</protein>
<accession>A0A1W1ZHS4</accession>
<feature type="transmembrane region" description="Helical" evidence="1">
    <location>
        <begin position="20"/>
        <end position="40"/>
    </location>
</feature>
<sequence length="70" mass="8332">MSWASLIGMAVVGFIITDQFYTAVNVRMIFIAAIILCMVWPDFKRFLTRQYVRLVRAVRYIFTPNKYYNK</sequence>